<dbReference type="InterPro" id="IPR050680">
    <property type="entry name" value="YpeA/RimI_acetyltransf"/>
</dbReference>
<name>A0A1S8ARV5_9EURY</name>
<protein>
    <submittedName>
        <fullName evidence="4">GCN5 family acetyltransferase</fullName>
    </submittedName>
</protein>
<keyword evidence="2" id="KW-0012">Acyltransferase</keyword>
<dbReference type="InterPro" id="IPR016181">
    <property type="entry name" value="Acyl_CoA_acyltransferase"/>
</dbReference>
<dbReference type="Gene3D" id="3.40.630.30">
    <property type="match status" value="1"/>
</dbReference>
<dbReference type="GO" id="GO:0016747">
    <property type="term" value="F:acyltransferase activity, transferring groups other than amino-acyl groups"/>
    <property type="evidence" value="ECO:0007669"/>
    <property type="project" value="InterPro"/>
</dbReference>
<dbReference type="PANTHER" id="PTHR43420">
    <property type="entry name" value="ACETYLTRANSFERASE"/>
    <property type="match status" value="1"/>
</dbReference>
<organism evidence="4 5">
    <name type="scientific">Natrinema saccharevitans</name>
    <dbReference type="NCBI Taxonomy" id="301967"/>
    <lineage>
        <taxon>Archaea</taxon>
        <taxon>Methanobacteriati</taxon>
        <taxon>Methanobacteriota</taxon>
        <taxon>Stenosarchaea group</taxon>
        <taxon>Halobacteria</taxon>
        <taxon>Halobacteriales</taxon>
        <taxon>Natrialbaceae</taxon>
        <taxon>Natrinema</taxon>
    </lineage>
</organism>
<gene>
    <name evidence="4" type="ORF">A6E15_17895</name>
</gene>
<dbReference type="PROSITE" id="PS51186">
    <property type="entry name" value="GNAT"/>
    <property type="match status" value="1"/>
</dbReference>
<dbReference type="InterPro" id="IPR000182">
    <property type="entry name" value="GNAT_dom"/>
</dbReference>
<comment type="caution">
    <text evidence="4">The sequence shown here is derived from an EMBL/GenBank/DDBJ whole genome shotgun (WGS) entry which is preliminary data.</text>
</comment>
<evidence type="ECO:0000256" key="2">
    <source>
        <dbReference type="ARBA" id="ARBA00023315"/>
    </source>
</evidence>
<keyword evidence="5" id="KW-1185">Reference proteome</keyword>
<evidence type="ECO:0000313" key="4">
    <source>
        <dbReference type="EMBL" id="OLZ39271.1"/>
    </source>
</evidence>
<dbReference type="STRING" id="301967.A6E15_17895"/>
<sequence length="172" mass="19812">MDIVELSAEEAAVRRFIEDLWLPYNRELETISDQFALADDVDLVAEELPFRLDRVAMDGYRKWIAVDGPTDASSLAEMEGEFTGYIAAEIDDAPSVFDRPDRLFICDIYVREPYRRTGLAENLFDRLRTWARAAGCEEFSLDPHVDNERAIAFYEKLGFEITQYHMVASVEK</sequence>
<dbReference type="Proteomes" id="UP000189370">
    <property type="component" value="Unassembled WGS sequence"/>
</dbReference>
<evidence type="ECO:0000256" key="1">
    <source>
        <dbReference type="ARBA" id="ARBA00022679"/>
    </source>
</evidence>
<dbReference type="Pfam" id="PF00583">
    <property type="entry name" value="Acetyltransf_1"/>
    <property type="match status" value="1"/>
</dbReference>
<dbReference type="RefSeq" id="WP_076148585.1">
    <property type="nucleotide sequence ID" value="NZ_LWLN01000002.1"/>
</dbReference>
<dbReference type="SUPFAM" id="SSF55729">
    <property type="entry name" value="Acyl-CoA N-acyltransferases (Nat)"/>
    <property type="match status" value="1"/>
</dbReference>
<dbReference type="EMBL" id="LWLN01000002">
    <property type="protein sequence ID" value="OLZ39271.1"/>
    <property type="molecule type" value="Genomic_DNA"/>
</dbReference>
<reference evidence="5" key="1">
    <citation type="submission" date="2016-04" db="EMBL/GenBank/DDBJ databases">
        <authorList>
            <person name="Chen S.-C."/>
            <person name="Lai M.-C."/>
        </authorList>
    </citation>
    <scope>NUCLEOTIDE SEQUENCE [LARGE SCALE GENOMIC DNA]</scope>
    <source>
        <strain evidence="5">AB14</strain>
    </source>
</reference>
<keyword evidence="1 4" id="KW-0808">Transferase</keyword>
<dbReference type="AlphaFoldDB" id="A0A1S8ARV5"/>
<proteinExistence type="predicted"/>
<evidence type="ECO:0000259" key="3">
    <source>
        <dbReference type="PROSITE" id="PS51186"/>
    </source>
</evidence>
<feature type="domain" description="N-acetyltransferase" evidence="3">
    <location>
        <begin position="29"/>
        <end position="172"/>
    </location>
</feature>
<dbReference type="PANTHER" id="PTHR43420:SF12">
    <property type="entry name" value="N-ACETYLTRANSFERASE DOMAIN-CONTAINING PROTEIN"/>
    <property type="match status" value="1"/>
</dbReference>
<evidence type="ECO:0000313" key="5">
    <source>
        <dbReference type="Proteomes" id="UP000189370"/>
    </source>
</evidence>
<dbReference type="OrthoDB" id="125295at2157"/>
<dbReference type="CDD" id="cd04301">
    <property type="entry name" value="NAT_SF"/>
    <property type="match status" value="1"/>
</dbReference>
<accession>A0A1S8ARV5</accession>